<feature type="transmembrane region" description="Helical" evidence="2">
    <location>
        <begin position="28"/>
        <end position="49"/>
    </location>
</feature>
<dbReference type="PANTHER" id="PTHR37938">
    <property type="entry name" value="BLL0215 PROTEIN"/>
    <property type="match status" value="1"/>
</dbReference>
<evidence type="ECO:0000313" key="4">
    <source>
        <dbReference type="EMBL" id="SDA71251.1"/>
    </source>
</evidence>
<feature type="compositionally biased region" description="Basic residues" evidence="1">
    <location>
        <begin position="361"/>
        <end position="370"/>
    </location>
</feature>
<dbReference type="Proteomes" id="UP000323439">
    <property type="component" value="Unassembled WGS sequence"/>
</dbReference>
<reference evidence="4 5" key="1">
    <citation type="submission" date="2016-10" db="EMBL/GenBank/DDBJ databases">
        <authorList>
            <person name="Varghese N."/>
            <person name="Submissions S."/>
        </authorList>
    </citation>
    <scope>NUCLEOTIDE SEQUENCE [LARGE SCALE GENOMIC DNA]</scope>
    <source>
        <strain evidence="4 5">DSM 16643</strain>
    </source>
</reference>
<dbReference type="EMBL" id="FMXB01000030">
    <property type="protein sequence ID" value="SDA71251.1"/>
    <property type="molecule type" value="Genomic_DNA"/>
</dbReference>
<keyword evidence="2" id="KW-1133">Transmembrane helix</keyword>
<feature type="region of interest" description="Disordered" evidence="1">
    <location>
        <begin position="253"/>
        <end position="370"/>
    </location>
</feature>
<feature type="domain" description="YdbS-like PH" evidence="3">
    <location>
        <begin position="90"/>
        <end position="166"/>
    </location>
</feature>
<dbReference type="RefSeq" id="WP_223166087.1">
    <property type="nucleotide sequence ID" value="NZ_FMXB01000030.1"/>
</dbReference>
<keyword evidence="2" id="KW-0812">Transmembrane</keyword>
<evidence type="ECO:0000259" key="3">
    <source>
        <dbReference type="Pfam" id="PF03703"/>
    </source>
</evidence>
<dbReference type="AlphaFoldDB" id="A0A1G5XLB7"/>
<keyword evidence="5" id="KW-1185">Reference proteome</keyword>
<evidence type="ECO:0000256" key="2">
    <source>
        <dbReference type="SAM" id="Phobius"/>
    </source>
</evidence>
<dbReference type="InterPro" id="IPR005182">
    <property type="entry name" value="YdbS-like_PH"/>
</dbReference>
<protein>
    <submittedName>
        <fullName evidence="4">PH domain-containing protein</fullName>
    </submittedName>
</protein>
<feature type="compositionally biased region" description="Basic and acidic residues" evidence="1">
    <location>
        <begin position="335"/>
        <end position="360"/>
    </location>
</feature>
<keyword evidence="2" id="KW-0472">Membrane</keyword>
<gene>
    <name evidence="4" type="ORF">SAMN02910315_02347</name>
</gene>
<feature type="transmembrane region" description="Helical" evidence="2">
    <location>
        <begin position="70"/>
        <end position="92"/>
    </location>
</feature>
<evidence type="ECO:0000313" key="5">
    <source>
        <dbReference type="Proteomes" id="UP000323439"/>
    </source>
</evidence>
<dbReference type="Pfam" id="PF03703">
    <property type="entry name" value="bPH_2"/>
    <property type="match status" value="1"/>
</dbReference>
<feature type="compositionally biased region" description="Basic and acidic residues" evidence="1">
    <location>
        <begin position="269"/>
        <end position="288"/>
    </location>
</feature>
<accession>A0A1G5XLB7</accession>
<dbReference type="PANTHER" id="PTHR37938:SF1">
    <property type="entry name" value="BLL0215 PROTEIN"/>
    <property type="match status" value="1"/>
</dbReference>
<evidence type="ECO:0000256" key="1">
    <source>
        <dbReference type="SAM" id="MobiDB-lite"/>
    </source>
</evidence>
<proteinExistence type="predicted"/>
<name>A0A1G5XLB7_9EURY</name>
<sequence length="370" mass="43731">MFGKNDNQSNERIIYQTRPNLLFGCKKAILGFILLVILLSASGPIIQFIGKMQVYLISRISLPLTRYTAIAVFVLMIVIVVYIIWQIVGWYAKEYILTESKIIVKSGVLLNRKNYMPYATIQDINTSQSVFARLFNVGSISVFSAYDNNSMSLDSVSDPSKVEEIIFSNMTQSMNRFSYQPPRNPIERNVQPLNYEDDYDDVVITPITREEQYARRQYEYYPEDLSYGAPQRPRYEYEPYDESLEQNINRAMGGRYERPPNYGQNDYYNDVRHDYSRSNDDDYYEVRRNPSRGNGDDYYNDVRHDYSRDNDDDYYEVRRNPSYGNDNRYYDDEEEKHHDEAPVQESDSRQDDASESSEKIIKRHFDKFKR</sequence>
<organism evidence="4 5">
    <name type="scientific">Methanobrevibacter millerae</name>
    <dbReference type="NCBI Taxonomy" id="230361"/>
    <lineage>
        <taxon>Archaea</taxon>
        <taxon>Methanobacteriati</taxon>
        <taxon>Methanobacteriota</taxon>
        <taxon>Methanomada group</taxon>
        <taxon>Methanobacteria</taxon>
        <taxon>Methanobacteriales</taxon>
        <taxon>Methanobacteriaceae</taxon>
        <taxon>Methanobrevibacter</taxon>
    </lineage>
</organism>
<feature type="compositionally biased region" description="Basic and acidic residues" evidence="1">
    <location>
        <begin position="300"/>
        <end position="319"/>
    </location>
</feature>